<dbReference type="InterPro" id="IPR009057">
    <property type="entry name" value="Homeodomain-like_sf"/>
</dbReference>
<dbReference type="SMART" id="SM00871">
    <property type="entry name" value="AraC_E_bind"/>
    <property type="match status" value="1"/>
</dbReference>
<proteinExistence type="predicted"/>
<dbReference type="Pfam" id="PF12833">
    <property type="entry name" value="HTH_18"/>
    <property type="match status" value="1"/>
</dbReference>
<keyword evidence="2" id="KW-0238">DNA-binding</keyword>
<dbReference type="InterPro" id="IPR018060">
    <property type="entry name" value="HTH_AraC"/>
</dbReference>
<comment type="caution">
    <text evidence="5">The sequence shown here is derived from an EMBL/GenBank/DDBJ whole genome shotgun (WGS) entry which is preliminary data.</text>
</comment>
<dbReference type="Gene3D" id="1.10.10.60">
    <property type="entry name" value="Homeodomain-like"/>
    <property type="match status" value="2"/>
</dbReference>
<keyword evidence="1" id="KW-0805">Transcription regulation</keyword>
<dbReference type="AlphaFoldDB" id="A0A5D0WS32"/>
<dbReference type="PANTHER" id="PTHR47504:SF5">
    <property type="entry name" value="RIGHT ORIGIN-BINDING PROTEIN"/>
    <property type="match status" value="1"/>
</dbReference>
<dbReference type="Proteomes" id="UP000322619">
    <property type="component" value="Unassembled WGS sequence"/>
</dbReference>
<dbReference type="PANTHER" id="PTHR47504">
    <property type="entry name" value="RIGHT ORIGIN-BINDING PROTEIN"/>
    <property type="match status" value="1"/>
</dbReference>
<dbReference type="InterPro" id="IPR011256">
    <property type="entry name" value="Reg_factor_effector_dom_sf"/>
</dbReference>
<gene>
    <name evidence="5" type="ORF">FXB42_05845</name>
</gene>
<dbReference type="InterPro" id="IPR010499">
    <property type="entry name" value="AraC_E-bd"/>
</dbReference>
<dbReference type="Pfam" id="PF06445">
    <property type="entry name" value="GyrI-like"/>
    <property type="match status" value="1"/>
</dbReference>
<dbReference type="PROSITE" id="PS01124">
    <property type="entry name" value="HTH_ARAC_FAMILY_2"/>
    <property type="match status" value="1"/>
</dbReference>
<evidence type="ECO:0000313" key="6">
    <source>
        <dbReference type="Proteomes" id="UP000322619"/>
    </source>
</evidence>
<evidence type="ECO:0000256" key="1">
    <source>
        <dbReference type="ARBA" id="ARBA00023015"/>
    </source>
</evidence>
<sequence length="292" mass="33431">MDSLSSMNNALTYIESHFTEVIDFKELSKIALCSEYHFKRMFSFLSGISLSEYIRRRRLTLAALELKDSNLRIIDIAMKYEYGSADSFSRAFYSVHGILPSEARNESAQIKAFPRMTFQLSIQGGCEMNYRIVEKEPFRLVGYKKRVPMVFSGVNPEITKMYELLTSEVIVQLKSLSNIEPTGMISASTNFSEGRMDEKGELDHYIGVATTSSDVGDFDELEVESNTWAVFESIGPFPETLQIIWGRIYSEWFPSSDYESVNGPEILWNESTDLHNPKYRSEIWIPVKKSSN</sequence>
<dbReference type="GO" id="GO:0043565">
    <property type="term" value="F:sequence-specific DNA binding"/>
    <property type="evidence" value="ECO:0007669"/>
    <property type="project" value="InterPro"/>
</dbReference>
<evidence type="ECO:0000256" key="2">
    <source>
        <dbReference type="ARBA" id="ARBA00023125"/>
    </source>
</evidence>
<dbReference type="GO" id="GO:0003700">
    <property type="term" value="F:DNA-binding transcription factor activity"/>
    <property type="evidence" value="ECO:0007669"/>
    <property type="project" value="InterPro"/>
</dbReference>
<dbReference type="SMART" id="SM00342">
    <property type="entry name" value="HTH_ARAC"/>
    <property type="match status" value="1"/>
</dbReference>
<name>A0A5D0WS32_9FIRM</name>
<dbReference type="InterPro" id="IPR029442">
    <property type="entry name" value="GyrI-like"/>
</dbReference>
<dbReference type="SUPFAM" id="SSF55136">
    <property type="entry name" value="Probable bacterial effector-binding domain"/>
    <property type="match status" value="1"/>
</dbReference>
<organism evidence="5 6">
    <name type="scientific">Acetobacterium wieringae</name>
    <dbReference type="NCBI Taxonomy" id="52694"/>
    <lineage>
        <taxon>Bacteria</taxon>
        <taxon>Bacillati</taxon>
        <taxon>Bacillota</taxon>
        <taxon>Clostridia</taxon>
        <taxon>Eubacteriales</taxon>
        <taxon>Eubacteriaceae</taxon>
        <taxon>Acetobacterium</taxon>
    </lineage>
</organism>
<accession>A0A5D0WS32</accession>
<dbReference type="InterPro" id="IPR050959">
    <property type="entry name" value="MarA-like"/>
</dbReference>
<evidence type="ECO:0000313" key="5">
    <source>
        <dbReference type="EMBL" id="TYC86611.1"/>
    </source>
</evidence>
<feature type="domain" description="HTH araC/xylS-type" evidence="4">
    <location>
        <begin position="8"/>
        <end position="106"/>
    </location>
</feature>
<keyword evidence="3" id="KW-0804">Transcription</keyword>
<dbReference type="EMBL" id="VSLA01000008">
    <property type="protein sequence ID" value="TYC86611.1"/>
    <property type="molecule type" value="Genomic_DNA"/>
</dbReference>
<protein>
    <submittedName>
        <fullName evidence="5">AraC family transcriptional regulator</fullName>
    </submittedName>
</protein>
<reference evidence="5 6" key="1">
    <citation type="submission" date="2019-08" db="EMBL/GenBank/DDBJ databases">
        <title>Isolation and enrichment of carboxydotrophic bacteria from anaerobic sludge for the production of bio-based chemicals from syngas.</title>
        <authorList>
            <person name="Antares A.L."/>
            <person name="Moreira J."/>
            <person name="Diender M."/>
            <person name="Parshina S.N."/>
            <person name="Stams A.J.M."/>
            <person name="Alves M."/>
            <person name="Alves J.I."/>
            <person name="Sousa D.Z."/>
        </authorList>
    </citation>
    <scope>NUCLEOTIDE SEQUENCE [LARGE SCALE GENOMIC DNA]</scope>
    <source>
        <strain evidence="5 6">JM</strain>
    </source>
</reference>
<dbReference type="Gene3D" id="3.20.80.10">
    <property type="entry name" value="Regulatory factor, effector binding domain"/>
    <property type="match status" value="1"/>
</dbReference>
<evidence type="ECO:0000259" key="4">
    <source>
        <dbReference type="PROSITE" id="PS01124"/>
    </source>
</evidence>
<evidence type="ECO:0000256" key="3">
    <source>
        <dbReference type="ARBA" id="ARBA00023163"/>
    </source>
</evidence>
<dbReference type="SUPFAM" id="SSF46689">
    <property type="entry name" value="Homeodomain-like"/>
    <property type="match status" value="2"/>
</dbReference>
<dbReference type="RefSeq" id="WP_148637103.1">
    <property type="nucleotide sequence ID" value="NZ_VSLA01000008.1"/>
</dbReference>